<dbReference type="RefSeq" id="WP_159140630.1">
    <property type="nucleotide sequence ID" value="NZ_CP047129.1"/>
</dbReference>
<feature type="transmembrane region" description="Helical" evidence="1">
    <location>
        <begin position="32"/>
        <end position="50"/>
    </location>
</feature>
<dbReference type="AlphaFoldDB" id="A0A6I6QZY3"/>
<name>A0A6I6QZY3_BIFAD</name>
<proteinExistence type="predicted"/>
<keyword evidence="1" id="KW-0812">Transmembrane</keyword>
<evidence type="ECO:0000256" key="1">
    <source>
        <dbReference type="SAM" id="Phobius"/>
    </source>
</evidence>
<sequence>MPSAYAPGGVETPFADPAFLGRRPWRARKSGYGGLVVCLVGCCFLLLGIFGCRFCLAVFVFCFGVFAWDILVWLYVVVLWAGFGFGLLVFLVSSFLVPGFLIAFWFRLFRFPA</sequence>
<feature type="transmembrane region" description="Helical" evidence="1">
    <location>
        <begin position="56"/>
        <end position="78"/>
    </location>
</feature>
<accession>A0A6I6QZY3</accession>
<reference evidence="2 3" key="1">
    <citation type="submission" date="2019-12" db="EMBL/GenBank/DDBJ databases">
        <title>Draft Genome Sequence of Bifidobacterium adolescentis ZJ2.</title>
        <authorList>
            <person name="Jin Z."/>
        </authorList>
    </citation>
    <scope>NUCLEOTIDE SEQUENCE [LARGE SCALE GENOMIC DNA]</scope>
    <source>
        <strain evidence="2 3">ZJ2</strain>
    </source>
</reference>
<gene>
    <name evidence="2" type="ORF">F3K97_05245</name>
</gene>
<evidence type="ECO:0008006" key="4">
    <source>
        <dbReference type="Google" id="ProtNLM"/>
    </source>
</evidence>
<organism evidence="2 3">
    <name type="scientific">Bifidobacterium adolescentis</name>
    <dbReference type="NCBI Taxonomy" id="1680"/>
    <lineage>
        <taxon>Bacteria</taxon>
        <taxon>Bacillati</taxon>
        <taxon>Actinomycetota</taxon>
        <taxon>Actinomycetes</taxon>
        <taxon>Bifidobacteriales</taxon>
        <taxon>Bifidobacteriaceae</taxon>
        <taxon>Bifidobacterium</taxon>
    </lineage>
</organism>
<evidence type="ECO:0000313" key="3">
    <source>
        <dbReference type="Proteomes" id="UP000464884"/>
    </source>
</evidence>
<keyword evidence="1" id="KW-1133">Transmembrane helix</keyword>
<feature type="transmembrane region" description="Helical" evidence="1">
    <location>
        <begin position="85"/>
        <end position="106"/>
    </location>
</feature>
<dbReference type="Proteomes" id="UP000464884">
    <property type="component" value="Chromosome"/>
</dbReference>
<dbReference type="EMBL" id="CP047129">
    <property type="protein sequence ID" value="QHB62731.1"/>
    <property type="molecule type" value="Genomic_DNA"/>
</dbReference>
<evidence type="ECO:0000313" key="2">
    <source>
        <dbReference type="EMBL" id="QHB62731.1"/>
    </source>
</evidence>
<keyword evidence="1" id="KW-0472">Membrane</keyword>
<protein>
    <recommendedName>
        <fullName evidence="4">Transmembrane protein</fullName>
    </recommendedName>
</protein>